<evidence type="ECO:0000256" key="5">
    <source>
        <dbReference type="ARBA" id="ARBA00022691"/>
    </source>
</evidence>
<dbReference type="STRING" id="1123308.GCA_000380085_01304"/>
<dbReference type="Pfam" id="PF13847">
    <property type="entry name" value="Methyltransf_31"/>
    <property type="match status" value="1"/>
</dbReference>
<feature type="domain" description="Methyltransferase" evidence="6">
    <location>
        <begin position="29"/>
        <end position="147"/>
    </location>
</feature>
<dbReference type="NCBIfam" id="NF006138">
    <property type="entry name" value="PRK08287.1"/>
    <property type="match status" value="1"/>
</dbReference>
<dbReference type="AlphaFoldDB" id="A0A239SPE3"/>
<dbReference type="OrthoDB" id="9780707at2"/>
<dbReference type="eggNOG" id="COG2242">
    <property type="taxonomic scope" value="Bacteria"/>
</dbReference>
<evidence type="ECO:0000256" key="2">
    <source>
        <dbReference type="ARBA" id="ARBA00022573"/>
    </source>
</evidence>
<organism evidence="7 8">
    <name type="scientific">Streptococcus merionis</name>
    <dbReference type="NCBI Taxonomy" id="400065"/>
    <lineage>
        <taxon>Bacteria</taxon>
        <taxon>Bacillati</taxon>
        <taxon>Bacillota</taxon>
        <taxon>Bacilli</taxon>
        <taxon>Lactobacillales</taxon>
        <taxon>Streptococcaceae</taxon>
        <taxon>Streptococcus</taxon>
    </lineage>
</organism>
<dbReference type="InterPro" id="IPR050714">
    <property type="entry name" value="Cobalamin_biosynth_MTase"/>
</dbReference>
<dbReference type="GO" id="GO:0016491">
    <property type="term" value="F:oxidoreductase activity"/>
    <property type="evidence" value="ECO:0007669"/>
    <property type="project" value="UniProtKB-KW"/>
</dbReference>
<dbReference type="KEGG" id="smen:SAMEA4412692_0358"/>
<evidence type="ECO:0000256" key="4">
    <source>
        <dbReference type="ARBA" id="ARBA00022679"/>
    </source>
</evidence>
<dbReference type="RefSeq" id="WP_018373855.1">
    <property type="nucleotide sequence ID" value="NZ_LT906439.1"/>
</dbReference>
<dbReference type="GO" id="GO:0009236">
    <property type="term" value="P:cobalamin biosynthetic process"/>
    <property type="evidence" value="ECO:0007669"/>
    <property type="project" value="UniProtKB-UniPathway"/>
</dbReference>
<dbReference type="InterPro" id="IPR014008">
    <property type="entry name" value="Cbl_synth_MTase_CbiT"/>
</dbReference>
<keyword evidence="8" id="KW-1185">Reference proteome</keyword>
<dbReference type="PANTHER" id="PTHR43182">
    <property type="entry name" value="COBALT-PRECORRIN-6B C(15)-METHYLTRANSFERASE (DECARBOXYLATING)"/>
    <property type="match status" value="1"/>
</dbReference>
<evidence type="ECO:0000313" key="8">
    <source>
        <dbReference type="Proteomes" id="UP000215185"/>
    </source>
</evidence>
<dbReference type="InterPro" id="IPR029063">
    <property type="entry name" value="SAM-dependent_MTases_sf"/>
</dbReference>
<sequence length="188" mass="21067">MRDSEFIRTKVPMTKEEIRAISLDKLQLHRAKRMLDVGSGTGSVTIQAAHTYPNLEVVAVERNPDAVALTRQNIEHFQCHNVTFHEGLAPIELEGTFDAIFVGGTGGNMQEIFDWCHQLLEDGGRLVLNFILMENALEAAQIAEEMNWEDVEVVSIQASRFTGLGKGHYFKPQNPTIIVSCQKSENKE</sequence>
<dbReference type="CDD" id="cd02440">
    <property type="entry name" value="AdoMet_MTases"/>
    <property type="match status" value="1"/>
</dbReference>
<dbReference type="InterPro" id="IPR025714">
    <property type="entry name" value="Methyltranfer_dom"/>
</dbReference>
<dbReference type="EC" id="1.-.-.-" evidence="7"/>
<proteinExistence type="predicted"/>
<keyword evidence="7" id="KW-0560">Oxidoreductase</keyword>
<keyword evidence="2" id="KW-0169">Cobalamin biosynthesis</keyword>
<dbReference type="EMBL" id="LT906439">
    <property type="protein sequence ID" value="SNU86738.1"/>
    <property type="molecule type" value="Genomic_DNA"/>
</dbReference>
<keyword evidence="4 7" id="KW-0808">Transferase</keyword>
<reference evidence="7 8" key="1">
    <citation type="submission" date="2017-06" db="EMBL/GenBank/DDBJ databases">
        <authorList>
            <consortium name="Pathogen Informatics"/>
        </authorList>
    </citation>
    <scope>NUCLEOTIDE SEQUENCE [LARGE SCALE GENOMIC DNA]</scope>
    <source>
        <strain evidence="7 8">NCTC13788</strain>
    </source>
</reference>
<protein>
    <submittedName>
        <fullName evidence="7">Cobalt-precorrin-6Y C(15)-methyltransferase</fullName>
        <ecNumber evidence="7">1.-.-.-</ecNumber>
        <ecNumber evidence="7">2.1.1.-</ecNumber>
    </submittedName>
</protein>
<dbReference type="UniPathway" id="UPA00148"/>
<dbReference type="Proteomes" id="UP000215185">
    <property type="component" value="Chromosome 1"/>
</dbReference>
<dbReference type="GO" id="GO:0008276">
    <property type="term" value="F:protein methyltransferase activity"/>
    <property type="evidence" value="ECO:0007669"/>
    <property type="project" value="InterPro"/>
</dbReference>
<dbReference type="EC" id="2.1.1.-" evidence="7"/>
<keyword evidence="3 7" id="KW-0489">Methyltransferase</keyword>
<dbReference type="NCBIfam" id="TIGR02469">
    <property type="entry name" value="CbiT"/>
    <property type="match status" value="1"/>
</dbReference>
<evidence type="ECO:0000313" key="7">
    <source>
        <dbReference type="EMBL" id="SNU86738.1"/>
    </source>
</evidence>
<evidence type="ECO:0000256" key="1">
    <source>
        <dbReference type="ARBA" id="ARBA00004953"/>
    </source>
</evidence>
<evidence type="ECO:0000259" key="6">
    <source>
        <dbReference type="Pfam" id="PF13847"/>
    </source>
</evidence>
<dbReference type="SUPFAM" id="SSF53335">
    <property type="entry name" value="S-adenosyl-L-methionine-dependent methyltransferases"/>
    <property type="match status" value="1"/>
</dbReference>
<gene>
    <name evidence="7" type="primary">cobL</name>
    <name evidence="7" type="ORF">SAMEA4412692_00358</name>
</gene>
<comment type="pathway">
    <text evidence="1">Cofactor biosynthesis; adenosylcobalamin biosynthesis.</text>
</comment>
<name>A0A239SPE3_9STRE</name>
<evidence type="ECO:0000256" key="3">
    <source>
        <dbReference type="ARBA" id="ARBA00022603"/>
    </source>
</evidence>
<keyword evidence="5" id="KW-0949">S-adenosyl-L-methionine</keyword>
<dbReference type="GO" id="GO:0032259">
    <property type="term" value="P:methylation"/>
    <property type="evidence" value="ECO:0007669"/>
    <property type="project" value="UniProtKB-KW"/>
</dbReference>
<dbReference type="PANTHER" id="PTHR43182:SF1">
    <property type="entry name" value="COBALT-PRECORRIN-7 C(5)-METHYLTRANSFERASE"/>
    <property type="match status" value="1"/>
</dbReference>
<dbReference type="Gene3D" id="3.40.50.150">
    <property type="entry name" value="Vaccinia Virus protein VP39"/>
    <property type="match status" value="1"/>
</dbReference>
<accession>A0A239SPE3</accession>